<dbReference type="EMBL" id="BJXX01000016">
    <property type="protein sequence ID" value="GEN32905.1"/>
    <property type="molecule type" value="Genomic_DNA"/>
</dbReference>
<feature type="domain" description="Response regulatory" evidence="8">
    <location>
        <begin position="2"/>
        <end position="116"/>
    </location>
</feature>
<dbReference type="Gene3D" id="6.10.250.690">
    <property type="match status" value="1"/>
</dbReference>
<keyword evidence="11" id="KW-1185">Reference proteome</keyword>
<name>A0A511V1Y7_9BACL</name>
<dbReference type="FunFam" id="1.10.10.10:FF:000005">
    <property type="entry name" value="Two-component system response regulator"/>
    <property type="match status" value="1"/>
</dbReference>
<dbReference type="InterPro" id="IPR016032">
    <property type="entry name" value="Sig_transdc_resp-reg_C-effctor"/>
</dbReference>
<dbReference type="InterPro" id="IPR011006">
    <property type="entry name" value="CheY-like_superfamily"/>
</dbReference>
<keyword evidence="2" id="KW-0902">Two-component regulatory system</keyword>
<dbReference type="PROSITE" id="PS51755">
    <property type="entry name" value="OMPR_PHOB"/>
    <property type="match status" value="1"/>
</dbReference>
<keyword evidence="5" id="KW-0804">Transcription</keyword>
<keyword evidence="3" id="KW-0805">Transcription regulation</keyword>
<dbReference type="Gene3D" id="1.10.10.10">
    <property type="entry name" value="Winged helix-like DNA-binding domain superfamily/Winged helix DNA-binding domain"/>
    <property type="match status" value="1"/>
</dbReference>
<evidence type="ECO:0000313" key="10">
    <source>
        <dbReference type="EMBL" id="GEN32905.1"/>
    </source>
</evidence>
<feature type="domain" description="OmpR/PhoB-type" evidence="9">
    <location>
        <begin position="125"/>
        <end position="223"/>
    </location>
</feature>
<dbReference type="Gene3D" id="3.40.50.2300">
    <property type="match status" value="1"/>
</dbReference>
<dbReference type="CDD" id="cd00383">
    <property type="entry name" value="trans_reg_C"/>
    <property type="match status" value="1"/>
</dbReference>
<dbReference type="FunFam" id="3.40.50.2300:FF:000002">
    <property type="entry name" value="DNA-binding response regulator PhoP"/>
    <property type="match status" value="1"/>
</dbReference>
<evidence type="ECO:0000256" key="4">
    <source>
        <dbReference type="ARBA" id="ARBA00023125"/>
    </source>
</evidence>
<comment type="caution">
    <text evidence="10">The sequence shown here is derived from an EMBL/GenBank/DDBJ whole genome shotgun (WGS) entry which is preliminary data.</text>
</comment>
<dbReference type="GO" id="GO:0000976">
    <property type="term" value="F:transcription cis-regulatory region binding"/>
    <property type="evidence" value="ECO:0007669"/>
    <property type="project" value="TreeGrafter"/>
</dbReference>
<dbReference type="InterPro" id="IPR036388">
    <property type="entry name" value="WH-like_DNA-bd_sf"/>
</dbReference>
<dbReference type="SMART" id="SM00862">
    <property type="entry name" value="Trans_reg_C"/>
    <property type="match status" value="1"/>
</dbReference>
<organism evidence="10 11">
    <name type="scientific">Aneurinibacillus danicus</name>
    <dbReference type="NCBI Taxonomy" id="267746"/>
    <lineage>
        <taxon>Bacteria</taxon>
        <taxon>Bacillati</taxon>
        <taxon>Bacillota</taxon>
        <taxon>Bacilli</taxon>
        <taxon>Bacillales</taxon>
        <taxon>Paenibacillaceae</taxon>
        <taxon>Aneurinibacillus group</taxon>
        <taxon>Aneurinibacillus</taxon>
    </lineage>
</organism>
<dbReference type="OrthoDB" id="9790442at2"/>
<dbReference type="PROSITE" id="PS50110">
    <property type="entry name" value="RESPONSE_REGULATORY"/>
    <property type="match status" value="1"/>
</dbReference>
<dbReference type="SMART" id="SM00448">
    <property type="entry name" value="REC"/>
    <property type="match status" value="1"/>
</dbReference>
<dbReference type="InterPro" id="IPR001789">
    <property type="entry name" value="Sig_transdc_resp-reg_receiver"/>
</dbReference>
<dbReference type="GO" id="GO:0000156">
    <property type="term" value="F:phosphorelay response regulator activity"/>
    <property type="evidence" value="ECO:0007669"/>
    <property type="project" value="TreeGrafter"/>
</dbReference>
<evidence type="ECO:0000256" key="3">
    <source>
        <dbReference type="ARBA" id="ARBA00023015"/>
    </source>
</evidence>
<accession>A0A511V1Y7</accession>
<protein>
    <submittedName>
        <fullName evidence="10">DNA-binding response regulator</fullName>
    </submittedName>
</protein>
<evidence type="ECO:0000313" key="11">
    <source>
        <dbReference type="Proteomes" id="UP000321157"/>
    </source>
</evidence>
<dbReference type="AlphaFoldDB" id="A0A511V1Y7"/>
<keyword evidence="1 6" id="KW-0597">Phosphoprotein</keyword>
<evidence type="ECO:0000256" key="5">
    <source>
        <dbReference type="ARBA" id="ARBA00023163"/>
    </source>
</evidence>
<dbReference type="PANTHER" id="PTHR48111:SF22">
    <property type="entry name" value="REGULATOR OF RPOS"/>
    <property type="match status" value="1"/>
</dbReference>
<dbReference type="SUPFAM" id="SSF52172">
    <property type="entry name" value="CheY-like"/>
    <property type="match status" value="1"/>
</dbReference>
<sequence>MRILLAEDDRKLGNLIAHMLKKERYAVDWTMNGMEAYERLGAELYDLLILDWMMPGKDGISVCRDLRQEGYQGAILLLTARDSVDDRVCGLDAGADDYLVKPFDFAELFARIRSLLRRRQLPLAEEVIPIRDLLLNCNQRSVQRNGEDIQLTPREFQLLELLARNRGHIVPRDTILDRVWGYDAEVSSNTLDAFVRLLRKKIDRPGESTLIRNVRGIGYKLEV</sequence>
<evidence type="ECO:0000259" key="9">
    <source>
        <dbReference type="PROSITE" id="PS51755"/>
    </source>
</evidence>
<dbReference type="InterPro" id="IPR039420">
    <property type="entry name" value="WalR-like"/>
</dbReference>
<evidence type="ECO:0000259" key="8">
    <source>
        <dbReference type="PROSITE" id="PS50110"/>
    </source>
</evidence>
<dbReference type="Pfam" id="PF00486">
    <property type="entry name" value="Trans_reg_C"/>
    <property type="match status" value="1"/>
</dbReference>
<evidence type="ECO:0000256" key="6">
    <source>
        <dbReference type="PROSITE-ProRule" id="PRU00169"/>
    </source>
</evidence>
<dbReference type="Proteomes" id="UP000321157">
    <property type="component" value="Unassembled WGS sequence"/>
</dbReference>
<reference evidence="10 11" key="1">
    <citation type="submission" date="2019-07" db="EMBL/GenBank/DDBJ databases">
        <title>Whole genome shotgun sequence of Aneurinibacillus danicus NBRC 102444.</title>
        <authorList>
            <person name="Hosoyama A."/>
            <person name="Uohara A."/>
            <person name="Ohji S."/>
            <person name="Ichikawa N."/>
        </authorList>
    </citation>
    <scope>NUCLEOTIDE SEQUENCE [LARGE SCALE GENOMIC DNA]</scope>
    <source>
        <strain evidence="10 11">NBRC 102444</strain>
    </source>
</reference>
<dbReference type="RefSeq" id="WP_146808208.1">
    <property type="nucleotide sequence ID" value="NZ_BJXX01000016.1"/>
</dbReference>
<dbReference type="SUPFAM" id="SSF46894">
    <property type="entry name" value="C-terminal effector domain of the bipartite response regulators"/>
    <property type="match status" value="1"/>
</dbReference>
<dbReference type="GO" id="GO:0005829">
    <property type="term" value="C:cytosol"/>
    <property type="evidence" value="ECO:0007669"/>
    <property type="project" value="TreeGrafter"/>
</dbReference>
<gene>
    <name evidence="10" type="ORF">ADA01nite_03650</name>
</gene>
<dbReference type="InterPro" id="IPR001867">
    <property type="entry name" value="OmpR/PhoB-type_DNA-bd"/>
</dbReference>
<keyword evidence="4 7" id="KW-0238">DNA-binding</keyword>
<feature type="modified residue" description="4-aspartylphosphate" evidence="6">
    <location>
        <position position="51"/>
    </location>
</feature>
<feature type="DNA-binding region" description="OmpR/PhoB-type" evidence="7">
    <location>
        <begin position="125"/>
        <end position="223"/>
    </location>
</feature>
<evidence type="ECO:0000256" key="2">
    <source>
        <dbReference type="ARBA" id="ARBA00023012"/>
    </source>
</evidence>
<dbReference type="Pfam" id="PF00072">
    <property type="entry name" value="Response_reg"/>
    <property type="match status" value="1"/>
</dbReference>
<dbReference type="PANTHER" id="PTHR48111">
    <property type="entry name" value="REGULATOR OF RPOS"/>
    <property type="match status" value="1"/>
</dbReference>
<dbReference type="GO" id="GO:0032993">
    <property type="term" value="C:protein-DNA complex"/>
    <property type="evidence" value="ECO:0007669"/>
    <property type="project" value="TreeGrafter"/>
</dbReference>
<evidence type="ECO:0000256" key="1">
    <source>
        <dbReference type="ARBA" id="ARBA00022553"/>
    </source>
</evidence>
<proteinExistence type="predicted"/>
<dbReference type="GO" id="GO:0006355">
    <property type="term" value="P:regulation of DNA-templated transcription"/>
    <property type="evidence" value="ECO:0007669"/>
    <property type="project" value="InterPro"/>
</dbReference>
<evidence type="ECO:0000256" key="7">
    <source>
        <dbReference type="PROSITE-ProRule" id="PRU01091"/>
    </source>
</evidence>